<sequence length="81" mass="8565">MSIFAKHVLLLRKEVAVDRSFLGLGGGVFGVAFEGAAVEGRFDESVNGGDRILIEIRTGFTQTFTGQTAGFSICTLLLGVV</sequence>
<evidence type="ECO:0000313" key="1">
    <source>
        <dbReference type="Proteomes" id="UP000887579"/>
    </source>
</evidence>
<evidence type="ECO:0000313" key="2">
    <source>
        <dbReference type="WBParaSite" id="ES5_v2.g28930.t1"/>
    </source>
</evidence>
<proteinExistence type="predicted"/>
<protein>
    <submittedName>
        <fullName evidence="2">Uncharacterized protein</fullName>
    </submittedName>
</protein>
<name>A0AC34GHF3_9BILA</name>
<accession>A0AC34GHF3</accession>
<dbReference type="Proteomes" id="UP000887579">
    <property type="component" value="Unplaced"/>
</dbReference>
<dbReference type="WBParaSite" id="ES5_v2.g28930.t1">
    <property type="protein sequence ID" value="ES5_v2.g28930.t1"/>
    <property type="gene ID" value="ES5_v2.g28930"/>
</dbReference>
<organism evidence="1 2">
    <name type="scientific">Panagrolaimus sp. ES5</name>
    <dbReference type="NCBI Taxonomy" id="591445"/>
    <lineage>
        <taxon>Eukaryota</taxon>
        <taxon>Metazoa</taxon>
        <taxon>Ecdysozoa</taxon>
        <taxon>Nematoda</taxon>
        <taxon>Chromadorea</taxon>
        <taxon>Rhabditida</taxon>
        <taxon>Tylenchina</taxon>
        <taxon>Panagrolaimomorpha</taxon>
        <taxon>Panagrolaimoidea</taxon>
        <taxon>Panagrolaimidae</taxon>
        <taxon>Panagrolaimus</taxon>
    </lineage>
</organism>
<reference evidence="2" key="1">
    <citation type="submission" date="2022-11" db="UniProtKB">
        <authorList>
            <consortium name="WormBaseParasite"/>
        </authorList>
    </citation>
    <scope>IDENTIFICATION</scope>
</reference>